<dbReference type="Proteomes" id="UP000448575">
    <property type="component" value="Unassembled WGS sequence"/>
</dbReference>
<evidence type="ECO:0000256" key="1">
    <source>
        <dbReference type="SAM" id="SignalP"/>
    </source>
</evidence>
<dbReference type="EMBL" id="WWCJ01000014">
    <property type="protein sequence ID" value="MYN04117.1"/>
    <property type="molecule type" value="Genomic_DNA"/>
</dbReference>
<sequence>MKKAVFAVLAVAAMAAGASYSYARPAFGHEYDVVDAAGNVIGGAEFTCSARWYTWGDQNGTRVLVNSYEC</sequence>
<protein>
    <submittedName>
        <fullName evidence="2">Uncharacterized protein</fullName>
    </submittedName>
</protein>
<dbReference type="AlphaFoldDB" id="A0A6N9HLJ2"/>
<keyword evidence="3" id="KW-1185">Reference proteome</keyword>
<organism evidence="2 3">
    <name type="scientific">Pseudoduganella guangdongensis</name>
    <dbReference type="NCBI Taxonomy" id="2692179"/>
    <lineage>
        <taxon>Bacteria</taxon>
        <taxon>Pseudomonadati</taxon>
        <taxon>Pseudomonadota</taxon>
        <taxon>Betaproteobacteria</taxon>
        <taxon>Burkholderiales</taxon>
        <taxon>Oxalobacteraceae</taxon>
        <taxon>Telluria group</taxon>
        <taxon>Pseudoduganella</taxon>
    </lineage>
</organism>
<evidence type="ECO:0000313" key="3">
    <source>
        <dbReference type="Proteomes" id="UP000448575"/>
    </source>
</evidence>
<feature type="signal peptide" evidence="1">
    <location>
        <begin position="1"/>
        <end position="23"/>
    </location>
</feature>
<keyword evidence="1" id="KW-0732">Signal</keyword>
<reference evidence="2 3" key="1">
    <citation type="submission" date="2019-12" db="EMBL/GenBank/DDBJ databases">
        <title>Novel species isolated from a subtropical stream in China.</title>
        <authorList>
            <person name="Lu H."/>
        </authorList>
    </citation>
    <scope>NUCLEOTIDE SEQUENCE [LARGE SCALE GENOMIC DNA]</scope>
    <source>
        <strain evidence="2 3">DS3</strain>
    </source>
</reference>
<gene>
    <name evidence="2" type="ORF">GTP41_18660</name>
</gene>
<proteinExistence type="predicted"/>
<accession>A0A6N9HLJ2</accession>
<dbReference type="RefSeq" id="WP_161027085.1">
    <property type="nucleotide sequence ID" value="NZ_WWCJ01000014.1"/>
</dbReference>
<feature type="chain" id="PRO_5026987647" evidence="1">
    <location>
        <begin position="24"/>
        <end position="70"/>
    </location>
</feature>
<evidence type="ECO:0000313" key="2">
    <source>
        <dbReference type="EMBL" id="MYN04117.1"/>
    </source>
</evidence>
<name>A0A6N9HLJ2_9BURK</name>
<comment type="caution">
    <text evidence="2">The sequence shown here is derived from an EMBL/GenBank/DDBJ whole genome shotgun (WGS) entry which is preliminary data.</text>
</comment>